<dbReference type="KEGG" id="ceh:CEW89_05820"/>
<dbReference type="Pfam" id="PF13207">
    <property type="entry name" value="AAA_17"/>
    <property type="match status" value="1"/>
</dbReference>
<dbReference type="AlphaFoldDB" id="A0A291GAQ5"/>
<dbReference type="GO" id="GO:0016301">
    <property type="term" value="F:kinase activity"/>
    <property type="evidence" value="ECO:0007669"/>
    <property type="project" value="UniProtKB-KW"/>
</dbReference>
<keyword evidence="2" id="KW-0418">Kinase</keyword>
<keyword evidence="2" id="KW-0808">Transferase</keyword>
<feature type="compositionally biased region" description="Basic and acidic residues" evidence="1">
    <location>
        <begin position="123"/>
        <end position="142"/>
    </location>
</feature>
<evidence type="ECO:0000313" key="3">
    <source>
        <dbReference type="Proteomes" id="UP000217935"/>
    </source>
</evidence>
<gene>
    <name evidence="2" type="ORF">CEW89_05820</name>
</gene>
<keyword evidence="3" id="KW-1185">Reference proteome</keyword>
<organism evidence="2 3">
    <name type="scientific">Celeribacter ethanolicus</name>
    <dbReference type="NCBI Taxonomy" id="1758178"/>
    <lineage>
        <taxon>Bacteria</taxon>
        <taxon>Pseudomonadati</taxon>
        <taxon>Pseudomonadota</taxon>
        <taxon>Alphaproteobacteria</taxon>
        <taxon>Rhodobacterales</taxon>
        <taxon>Roseobacteraceae</taxon>
        <taxon>Celeribacter</taxon>
    </lineage>
</organism>
<dbReference type="OrthoDB" id="7585185at2"/>
<name>A0A291GAQ5_9RHOB</name>
<evidence type="ECO:0000256" key="1">
    <source>
        <dbReference type="SAM" id="MobiDB-lite"/>
    </source>
</evidence>
<dbReference type="EMBL" id="CP022196">
    <property type="protein sequence ID" value="ATG47132.1"/>
    <property type="molecule type" value="Genomic_DNA"/>
</dbReference>
<dbReference type="InterPro" id="IPR027417">
    <property type="entry name" value="P-loop_NTPase"/>
</dbReference>
<accession>A0A291GAQ5</accession>
<protein>
    <submittedName>
        <fullName evidence="2">Adenylate kinase</fullName>
    </submittedName>
</protein>
<feature type="region of interest" description="Disordered" evidence="1">
    <location>
        <begin position="117"/>
        <end position="142"/>
    </location>
</feature>
<dbReference type="Proteomes" id="UP000217935">
    <property type="component" value="Chromosome"/>
</dbReference>
<dbReference type="RefSeq" id="WP_096805251.1">
    <property type="nucleotide sequence ID" value="NZ_CP022196.1"/>
</dbReference>
<dbReference type="Gene3D" id="3.40.50.300">
    <property type="entry name" value="P-loop containing nucleotide triphosphate hydrolases"/>
    <property type="match status" value="1"/>
</dbReference>
<sequence>MSQRVIAFTGISGVGKTTFLSKLAELITFQHVTGGSLIAAARAIAPGSRDTMRHADLDENQRLLIQGFYRARDPDAGLIVMDGHVVVDTGEGLTKISSDVFKALDVMAMVHLEADPSRIAQNRSRDSSRSRPKSEIETLKMHQDASRRHASFIADSLKIDFLIVGQGDVSSLANRLTVGFDDAMPTKTQQI</sequence>
<dbReference type="SUPFAM" id="SSF52540">
    <property type="entry name" value="P-loop containing nucleoside triphosphate hydrolases"/>
    <property type="match status" value="1"/>
</dbReference>
<proteinExistence type="predicted"/>
<reference evidence="2 3" key="1">
    <citation type="submission" date="2017-06" db="EMBL/GenBank/DDBJ databases">
        <title>Celeribacter sp. TSPH2 complete genome sequence.</title>
        <authorList>
            <person name="Woo J.-H."/>
            <person name="Kim H.-S."/>
        </authorList>
    </citation>
    <scope>NUCLEOTIDE SEQUENCE [LARGE SCALE GENOMIC DNA]</scope>
    <source>
        <strain evidence="2 3">TSPH2</strain>
    </source>
</reference>
<evidence type="ECO:0000313" key="2">
    <source>
        <dbReference type="EMBL" id="ATG47132.1"/>
    </source>
</evidence>